<evidence type="ECO:0000313" key="2">
    <source>
        <dbReference type="Proteomes" id="UP000320582"/>
    </source>
</evidence>
<evidence type="ECO:0000313" key="1">
    <source>
        <dbReference type="EMBL" id="TQM92441.1"/>
    </source>
</evidence>
<proteinExistence type="predicted"/>
<gene>
    <name evidence="1" type="ORF">BD293_1048</name>
</gene>
<name>A0A543KBH4_9RHOB</name>
<keyword evidence="2" id="KW-1185">Reference proteome</keyword>
<protein>
    <submittedName>
        <fullName evidence="1">Uncharacterized protein</fullName>
    </submittedName>
</protein>
<organism evidence="1 2">
    <name type="scientific">Roseinatronobacter monicus</name>
    <dbReference type="NCBI Taxonomy" id="393481"/>
    <lineage>
        <taxon>Bacteria</taxon>
        <taxon>Pseudomonadati</taxon>
        <taxon>Pseudomonadota</taxon>
        <taxon>Alphaproteobacteria</taxon>
        <taxon>Rhodobacterales</taxon>
        <taxon>Paracoccaceae</taxon>
        <taxon>Roseinatronobacter</taxon>
    </lineage>
</organism>
<dbReference type="Proteomes" id="UP000320582">
    <property type="component" value="Unassembled WGS sequence"/>
</dbReference>
<comment type="caution">
    <text evidence="1">The sequence shown here is derived from an EMBL/GenBank/DDBJ whole genome shotgun (WGS) entry which is preliminary data.</text>
</comment>
<dbReference type="AlphaFoldDB" id="A0A543KBH4"/>
<dbReference type="EMBL" id="VFPT01000001">
    <property type="protein sequence ID" value="TQM92441.1"/>
    <property type="molecule type" value="Genomic_DNA"/>
</dbReference>
<accession>A0A543KBH4</accession>
<sequence length="162" mass="18683">MFCPPEYVHIHKVLEVCKRAARVHLPIDEASEHVYNTDDKTTLDPVKSKVIERKVIEQQMVKLALSRYSDNAFALSPRQQPVRLSHKIVSLTKPVWCISRSSDPHVRVELFYIYPPYAKTRKLSCEMTRKLSEMVSRKLRHSLGRVFRKNASIASANCFCVG</sequence>
<reference evidence="1 2" key="1">
    <citation type="submission" date="2019-06" db="EMBL/GenBank/DDBJ databases">
        <title>Genomic Encyclopedia of Archaeal and Bacterial Type Strains, Phase II (KMG-II): from individual species to whole genera.</title>
        <authorList>
            <person name="Goeker M."/>
        </authorList>
    </citation>
    <scope>NUCLEOTIDE SEQUENCE [LARGE SCALE GENOMIC DNA]</scope>
    <source>
        <strain evidence="1 2">DSM 18423</strain>
    </source>
</reference>